<reference evidence="1 2" key="1">
    <citation type="journal article" date="2018" name="Sci. Rep.">
        <title>Genomic signatures of local adaptation to the degree of environmental predictability in rotifers.</title>
        <authorList>
            <person name="Franch-Gras L."/>
            <person name="Hahn C."/>
            <person name="Garcia-Roger E.M."/>
            <person name="Carmona M.J."/>
            <person name="Serra M."/>
            <person name="Gomez A."/>
        </authorList>
    </citation>
    <scope>NUCLEOTIDE SEQUENCE [LARGE SCALE GENOMIC DNA]</scope>
    <source>
        <strain evidence="1">HYR1</strain>
    </source>
</reference>
<evidence type="ECO:0000313" key="2">
    <source>
        <dbReference type="Proteomes" id="UP000276133"/>
    </source>
</evidence>
<dbReference type="AlphaFoldDB" id="A0A3M7RLE8"/>
<feature type="non-terminal residue" evidence="1">
    <location>
        <position position="1"/>
    </location>
</feature>
<sequence>GLYLNNHGSTSLKKVIIVLQIKKGSQIYNKDAFQFFNDCFGAKIKNVRIIKFKLMPQNLSSENYIKVE</sequence>
<protein>
    <submittedName>
        <fullName evidence="1">Uncharacterized protein</fullName>
    </submittedName>
</protein>
<dbReference type="Proteomes" id="UP000276133">
    <property type="component" value="Unassembled WGS sequence"/>
</dbReference>
<proteinExistence type="predicted"/>
<organism evidence="1 2">
    <name type="scientific">Brachionus plicatilis</name>
    <name type="common">Marine rotifer</name>
    <name type="synonym">Brachionus muelleri</name>
    <dbReference type="NCBI Taxonomy" id="10195"/>
    <lineage>
        <taxon>Eukaryota</taxon>
        <taxon>Metazoa</taxon>
        <taxon>Spiralia</taxon>
        <taxon>Gnathifera</taxon>
        <taxon>Rotifera</taxon>
        <taxon>Eurotatoria</taxon>
        <taxon>Monogononta</taxon>
        <taxon>Pseudotrocha</taxon>
        <taxon>Ploima</taxon>
        <taxon>Brachionidae</taxon>
        <taxon>Brachionus</taxon>
    </lineage>
</organism>
<evidence type="ECO:0000313" key="1">
    <source>
        <dbReference type="EMBL" id="RNA24382.1"/>
    </source>
</evidence>
<dbReference type="EMBL" id="REGN01003132">
    <property type="protein sequence ID" value="RNA24382.1"/>
    <property type="molecule type" value="Genomic_DNA"/>
</dbReference>
<gene>
    <name evidence="1" type="ORF">BpHYR1_049760</name>
</gene>
<name>A0A3M7RLE8_BRAPC</name>
<accession>A0A3M7RLE8</accession>
<keyword evidence="2" id="KW-1185">Reference proteome</keyword>
<comment type="caution">
    <text evidence="1">The sequence shown here is derived from an EMBL/GenBank/DDBJ whole genome shotgun (WGS) entry which is preliminary data.</text>
</comment>